<protein>
    <recommendedName>
        <fullName evidence="5">phosphodiesterase I</fullName>
        <ecNumber evidence="5">3.1.4.1</ecNumber>
    </recommendedName>
</protein>
<evidence type="ECO:0000256" key="2">
    <source>
        <dbReference type="ARBA" id="ARBA00001936"/>
    </source>
</evidence>
<reference evidence="13 15" key="2">
    <citation type="submission" date="2016-10" db="EMBL/GenBank/DDBJ databases">
        <authorList>
            <person name="Varghese N."/>
            <person name="Submissions S."/>
        </authorList>
    </citation>
    <scope>NUCLEOTIDE SEQUENCE [LARGE SCALE GENOMIC DNA]</scope>
    <source>
        <strain evidence="13 15">DSM 6083</strain>
    </source>
</reference>
<dbReference type="InterPro" id="IPR049125">
    <property type="entry name" value="FAN1-like_WH"/>
</dbReference>
<dbReference type="Pfam" id="PF18081">
    <property type="entry name" value="FANC_SAP"/>
    <property type="match status" value="1"/>
</dbReference>
<sequence>MRASLPNPFYYLDNFQQVLDWVFQRHGDLLDEAERAFVAAFADLPKASRALLVRMVMRKGELFRASKLDYAEIGCPHAAADPLAALGWLDTAPLLSGAQLFALLNKTELLRAFALTGMSGMRKSELFDHLGERLTGERALGDWCPALGDRVFQLCIGDWCERLRLMFFGNLRQDWSEFVLADLGIYRYEQVDFSPAFRAFHRREDIDAYLHLHRCREAFERGEPVADVLEAIPREAFTNPWLEARRGKLLLRVGQQLERQGELAEALRVHTENPYAGARERAIRVLERCDQPEAALELAERAAAAPESEQEAQHLQRIVPRLQRCLGRASAPRQRRATVERLDLRLALDGIRVEQAVRDHLSQPKAPVHYVENALLGSLFGLLCWDALFAPLPGAFFHPFHWAPADLDRPDFYQRRAALFRQCLARLDTDAYRSWIWRTYREKSGIHSAFVAWGVVGEQLLGQALTCIAPHHLKLIFQRMLTDVRSNRSGLPDLVQFWPAERRYRMIEVKGPGDRLQDNQQRWIEYALRHELPISVCHVARAD</sequence>
<dbReference type="Pfam" id="PF21315">
    <property type="entry name" value="FAN1_HTH"/>
    <property type="match status" value="1"/>
</dbReference>
<evidence type="ECO:0000256" key="4">
    <source>
        <dbReference type="ARBA" id="ARBA00005533"/>
    </source>
</evidence>
<dbReference type="GO" id="GO:0046872">
    <property type="term" value="F:metal ion binding"/>
    <property type="evidence" value="ECO:0007669"/>
    <property type="project" value="UniProtKB-KW"/>
</dbReference>
<dbReference type="Proteomes" id="UP000031271">
    <property type="component" value="Chromosome"/>
</dbReference>
<dbReference type="GO" id="GO:0003676">
    <property type="term" value="F:nucleic acid binding"/>
    <property type="evidence" value="ECO:0007669"/>
    <property type="project" value="InterPro"/>
</dbReference>
<dbReference type="Proteomes" id="UP000182276">
    <property type="component" value="Unassembled WGS sequence"/>
</dbReference>
<organism evidence="12 14">
    <name type="scientific">Stutzerimonas balearica DSM 6083</name>
    <dbReference type="NCBI Taxonomy" id="1123016"/>
    <lineage>
        <taxon>Bacteria</taxon>
        <taxon>Pseudomonadati</taxon>
        <taxon>Pseudomonadota</taxon>
        <taxon>Gammaproteobacteria</taxon>
        <taxon>Pseudomonadales</taxon>
        <taxon>Pseudomonadaceae</taxon>
        <taxon>Stutzerimonas</taxon>
    </lineage>
</organism>
<dbReference type="SMART" id="SM00990">
    <property type="entry name" value="VRR_NUC"/>
    <property type="match status" value="1"/>
</dbReference>
<reference evidence="12 14" key="3">
    <citation type="journal article" name="Genome Announc.">
        <title>Complete Genome Sequence of Pseudomonas balearica DSM 6083T.</title>
        <authorList>
            <person name="Bennasar-Figueras A."/>
            <person name="Salva-Serra F."/>
            <person name="Jaen-Luchoro D."/>
            <person name="Segui C."/>
            <person name="Aliaga F."/>
            <person name="Busquets A."/>
            <person name="Gomila M."/>
            <person name="Moore E.R."/>
            <person name="Lalucat J."/>
        </authorList>
    </citation>
    <scope>NUCLEOTIDE SEQUENCE [LARGE SCALE GENOMIC DNA]</scope>
    <source>
        <strain evidence="14">DSM 6083</strain>
        <strain evidence="12">DSM6083</strain>
    </source>
</reference>
<evidence type="ECO:0000256" key="10">
    <source>
        <dbReference type="ARBA" id="ARBA00023211"/>
    </source>
</evidence>
<dbReference type="PANTHER" id="PTHR15749:SF4">
    <property type="entry name" value="FANCONI-ASSOCIATED NUCLEASE 1"/>
    <property type="match status" value="1"/>
</dbReference>
<comment type="catalytic activity">
    <reaction evidence="1">
        <text>Hydrolytically removes 5'-nucleotides successively from the 3'-hydroxy termini of 3'-hydroxy-terminated oligonucleotides.</text>
        <dbReference type="EC" id="3.1.4.1"/>
    </reaction>
</comment>
<dbReference type="InterPro" id="IPR040603">
    <property type="entry name" value="FAN1_SAP_bact"/>
</dbReference>
<dbReference type="EMBL" id="CP007511">
    <property type="protein sequence ID" value="AJE15178.1"/>
    <property type="molecule type" value="Genomic_DNA"/>
</dbReference>
<dbReference type="KEGG" id="pbm:CL52_09015"/>
<evidence type="ECO:0000256" key="3">
    <source>
        <dbReference type="ARBA" id="ARBA00001946"/>
    </source>
</evidence>
<reference evidence="14" key="1">
    <citation type="submission" date="2014-03" db="EMBL/GenBank/DDBJ databases">
        <title>Complete genome of Pseudomonas balearica DSM 6083T, a sewage water isolate from an enrichment with 2-methylnaphthalene.</title>
        <authorList>
            <person name="Salva-Serra F."/>
            <person name="Jaen-Luchoro D."/>
            <person name="Busquets A."/>
            <person name="Pena A."/>
            <person name="Gomila M."/>
            <person name="Bosch R."/>
            <person name="Nogales B."/>
            <person name="Garcia-Valdes E."/>
            <person name="Lalucat J."/>
            <person name="Bennasar A."/>
        </authorList>
    </citation>
    <scope>NUCLEOTIDE SEQUENCE [LARGE SCALE GENOMIC DNA]</scope>
    <source>
        <strain evidence="14">DSM 6083</strain>
    </source>
</reference>
<evidence type="ECO:0000256" key="8">
    <source>
        <dbReference type="ARBA" id="ARBA00022801"/>
    </source>
</evidence>
<dbReference type="PANTHER" id="PTHR15749">
    <property type="entry name" value="FANCONI-ASSOCIATED NUCLEASE 1"/>
    <property type="match status" value="1"/>
</dbReference>
<dbReference type="Gene3D" id="3.40.1350.10">
    <property type="match status" value="1"/>
</dbReference>
<evidence type="ECO:0000256" key="7">
    <source>
        <dbReference type="ARBA" id="ARBA00022723"/>
    </source>
</evidence>
<keyword evidence="8" id="KW-0378">Hydrolase</keyword>
<dbReference type="EMBL" id="FNHO01000003">
    <property type="protein sequence ID" value="SDM24490.1"/>
    <property type="molecule type" value="Genomic_DNA"/>
</dbReference>
<evidence type="ECO:0000313" key="14">
    <source>
        <dbReference type="Proteomes" id="UP000031271"/>
    </source>
</evidence>
<comment type="similarity">
    <text evidence="4">Belongs to the FAN1 family.</text>
</comment>
<dbReference type="EC" id="3.1.4.1" evidence="5"/>
<comment type="cofactor">
    <cofactor evidence="3">
        <name>Mg(2+)</name>
        <dbReference type="ChEBI" id="CHEBI:18420"/>
    </cofactor>
</comment>
<evidence type="ECO:0000313" key="15">
    <source>
        <dbReference type="Proteomes" id="UP000182276"/>
    </source>
</evidence>
<keyword evidence="9" id="KW-0460">Magnesium</keyword>
<dbReference type="InterPro" id="IPR014883">
    <property type="entry name" value="VRR_NUC"/>
</dbReference>
<comment type="cofactor">
    <cofactor evidence="2">
        <name>Mn(2+)</name>
        <dbReference type="ChEBI" id="CHEBI:29035"/>
    </cofactor>
</comment>
<keyword evidence="6" id="KW-0540">Nuclease</keyword>
<feature type="domain" description="VRR-NUC" evidence="11">
    <location>
        <begin position="427"/>
        <end position="541"/>
    </location>
</feature>
<dbReference type="RefSeq" id="WP_043219941.1">
    <property type="nucleotide sequence ID" value="NZ_CP007511.1"/>
</dbReference>
<evidence type="ECO:0000313" key="12">
    <source>
        <dbReference type="EMBL" id="AJE15178.1"/>
    </source>
</evidence>
<name>A0A8D3Y0T2_9GAMM</name>
<evidence type="ECO:0000256" key="1">
    <source>
        <dbReference type="ARBA" id="ARBA00000983"/>
    </source>
</evidence>
<dbReference type="Pfam" id="PF08774">
    <property type="entry name" value="VRR_NUC"/>
    <property type="match status" value="1"/>
</dbReference>
<dbReference type="AlphaFoldDB" id="A0A8D3Y0T2"/>
<proteinExistence type="inferred from homology"/>
<dbReference type="GeneID" id="77260057"/>
<dbReference type="GO" id="GO:0036297">
    <property type="term" value="P:interstrand cross-link repair"/>
    <property type="evidence" value="ECO:0007669"/>
    <property type="project" value="InterPro"/>
</dbReference>
<evidence type="ECO:0000256" key="6">
    <source>
        <dbReference type="ARBA" id="ARBA00022722"/>
    </source>
</evidence>
<keyword evidence="15" id="KW-1185">Reference proteome</keyword>
<accession>A0A8D3Y0T2</accession>
<dbReference type="GO" id="GO:0004528">
    <property type="term" value="F:phosphodiesterase I activity"/>
    <property type="evidence" value="ECO:0007669"/>
    <property type="project" value="UniProtKB-EC"/>
</dbReference>
<dbReference type="InterPro" id="IPR033315">
    <property type="entry name" value="Fan1-like"/>
</dbReference>
<keyword evidence="7" id="KW-0479">Metal-binding</keyword>
<dbReference type="InterPro" id="IPR011856">
    <property type="entry name" value="tRNA_endonuc-like_dom_sf"/>
</dbReference>
<evidence type="ECO:0000256" key="5">
    <source>
        <dbReference type="ARBA" id="ARBA00012029"/>
    </source>
</evidence>
<gene>
    <name evidence="12" type="ORF">CL52_09015</name>
    <name evidence="13" type="ORF">SAMN05660875_103233</name>
</gene>
<keyword evidence="10" id="KW-0464">Manganese</keyword>
<evidence type="ECO:0000259" key="11">
    <source>
        <dbReference type="SMART" id="SM00990"/>
    </source>
</evidence>
<evidence type="ECO:0000256" key="9">
    <source>
        <dbReference type="ARBA" id="ARBA00022842"/>
    </source>
</evidence>
<evidence type="ECO:0000313" key="13">
    <source>
        <dbReference type="EMBL" id="SDM24490.1"/>
    </source>
</evidence>